<sequence>MLSLRNLHQPYDKKTIKKKELTVNQIAQTYTLDGLKCSGTSNGFLDHMEFQEKMFLKRFGNGHNTLKSCLSEAANLMSYSSDQSSSVSDGFPSHRNFVKVFRLS</sequence>
<dbReference type="AlphaFoldDB" id="A0A7M5WR90"/>
<evidence type="ECO:0000313" key="1">
    <source>
        <dbReference type="EnsemblMetazoa" id="CLYHEMP005027.1"/>
    </source>
</evidence>
<evidence type="ECO:0000313" key="2">
    <source>
        <dbReference type="Proteomes" id="UP000594262"/>
    </source>
</evidence>
<dbReference type="Proteomes" id="UP000594262">
    <property type="component" value="Unplaced"/>
</dbReference>
<keyword evidence="2" id="KW-1185">Reference proteome</keyword>
<dbReference type="EnsemblMetazoa" id="CLYHEMT005027.2">
    <property type="protein sequence ID" value="CLYHEMP005027.2"/>
    <property type="gene ID" value="CLYHEMG005027"/>
</dbReference>
<protein>
    <submittedName>
        <fullName evidence="1">Uncharacterized protein</fullName>
    </submittedName>
</protein>
<dbReference type="EnsemblMetazoa" id="CLYHEMT005027.1">
    <property type="protein sequence ID" value="CLYHEMP005027.1"/>
    <property type="gene ID" value="CLYHEMG005027"/>
</dbReference>
<name>A0A7M5WR90_9CNID</name>
<proteinExistence type="predicted"/>
<organism evidence="1 2">
    <name type="scientific">Clytia hemisphaerica</name>
    <dbReference type="NCBI Taxonomy" id="252671"/>
    <lineage>
        <taxon>Eukaryota</taxon>
        <taxon>Metazoa</taxon>
        <taxon>Cnidaria</taxon>
        <taxon>Hydrozoa</taxon>
        <taxon>Hydroidolina</taxon>
        <taxon>Leptothecata</taxon>
        <taxon>Obeliida</taxon>
        <taxon>Clytiidae</taxon>
        <taxon>Clytia</taxon>
    </lineage>
</organism>
<reference evidence="1" key="1">
    <citation type="submission" date="2021-01" db="UniProtKB">
        <authorList>
            <consortium name="EnsemblMetazoa"/>
        </authorList>
    </citation>
    <scope>IDENTIFICATION</scope>
</reference>
<accession>A0A7M5WR90</accession>